<evidence type="ECO:0000256" key="1">
    <source>
        <dbReference type="SAM" id="Phobius"/>
    </source>
</evidence>
<protein>
    <submittedName>
        <fullName evidence="2">DUF4230 domain-containing protein</fullName>
    </submittedName>
</protein>
<gene>
    <name evidence="2" type="ORF">IAA42_07360</name>
</gene>
<sequence length="215" mass="23387">MAIKISDAKIKLAKVGGACAAVGLIIGIVGTLFFANYNPPDKGVPENASVVFGRIVEQNELVSVSQDYNIVDKQSDSSSFFGLFDLPFTSNSFWYRYAGTIKAGVNLETAEIDDQGDAVTITLDPAYIISNTPDMDTSGVLEENNNVLNPIQVGDVDEFQRWCVEQSESQAIEGGLLEEARTQAEAQLSQLFYAALGDEVSITYVWREAPAEIEE</sequence>
<feature type="transmembrane region" description="Helical" evidence="1">
    <location>
        <begin position="12"/>
        <end position="35"/>
    </location>
</feature>
<dbReference type="InterPro" id="IPR025324">
    <property type="entry name" value="DUF4230"/>
</dbReference>
<dbReference type="AlphaFoldDB" id="A0A9D2CGT6"/>
<keyword evidence="1" id="KW-0812">Transmembrane</keyword>
<dbReference type="Proteomes" id="UP000824133">
    <property type="component" value="Unassembled WGS sequence"/>
</dbReference>
<reference evidence="2" key="2">
    <citation type="submission" date="2021-04" db="EMBL/GenBank/DDBJ databases">
        <authorList>
            <person name="Gilroy R."/>
        </authorList>
    </citation>
    <scope>NUCLEOTIDE SEQUENCE</scope>
    <source>
        <strain evidence="2">ChiHjej10B9-743</strain>
    </source>
</reference>
<dbReference type="EMBL" id="DXCP01000054">
    <property type="protein sequence ID" value="HIY80233.1"/>
    <property type="molecule type" value="Genomic_DNA"/>
</dbReference>
<dbReference type="Pfam" id="PF14014">
    <property type="entry name" value="DUF4230"/>
    <property type="match status" value="1"/>
</dbReference>
<name>A0A9D2CGT6_9ACTN</name>
<organism evidence="2 3">
    <name type="scientific">Candidatus Olsenella excrementavium</name>
    <dbReference type="NCBI Taxonomy" id="2838709"/>
    <lineage>
        <taxon>Bacteria</taxon>
        <taxon>Bacillati</taxon>
        <taxon>Actinomycetota</taxon>
        <taxon>Coriobacteriia</taxon>
        <taxon>Coriobacteriales</taxon>
        <taxon>Atopobiaceae</taxon>
        <taxon>Olsenella</taxon>
    </lineage>
</organism>
<keyword evidence="1" id="KW-0472">Membrane</keyword>
<evidence type="ECO:0000313" key="2">
    <source>
        <dbReference type="EMBL" id="HIY80233.1"/>
    </source>
</evidence>
<proteinExistence type="predicted"/>
<accession>A0A9D2CGT6</accession>
<comment type="caution">
    <text evidence="2">The sequence shown here is derived from an EMBL/GenBank/DDBJ whole genome shotgun (WGS) entry which is preliminary data.</text>
</comment>
<evidence type="ECO:0000313" key="3">
    <source>
        <dbReference type="Proteomes" id="UP000824133"/>
    </source>
</evidence>
<keyword evidence="1" id="KW-1133">Transmembrane helix</keyword>
<reference evidence="2" key="1">
    <citation type="journal article" date="2021" name="PeerJ">
        <title>Extensive microbial diversity within the chicken gut microbiome revealed by metagenomics and culture.</title>
        <authorList>
            <person name="Gilroy R."/>
            <person name="Ravi A."/>
            <person name="Getino M."/>
            <person name="Pursley I."/>
            <person name="Horton D.L."/>
            <person name="Alikhan N.F."/>
            <person name="Baker D."/>
            <person name="Gharbi K."/>
            <person name="Hall N."/>
            <person name="Watson M."/>
            <person name="Adriaenssens E.M."/>
            <person name="Foster-Nyarko E."/>
            <person name="Jarju S."/>
            <person name="Secka A."/>
            <person name="Antonio M."/>
            <person name="Oren A."/>
            <person name="Chaudhuri R.R."/>
            <person name="La Ragione R."/>
            <person name="Hildebrand F."/>
            <person name="Pallen M.J."/>
        </authorList>
    </citation>
    <scope>NUCLEOTIDE SEQUENCE</scope>
    <source>
        <strain evidence="2">ChiHjej10B9-743</strain>
    </source>
</reference>